<dbReference type="InterPro" id="IPR016181">
    <property type="entry name" value="Acyl_CoA_acyltransferase"/>
</dbReference>
<dbReference type="Proteomes" id="UP000593594">
    <property type="component" value="Chromosome"/>
</dbReference>
<proteinExistence type="predicted"/>
<sequence>MTAIIDSPARAAARAGGEGEWIERLALRDLHAAAGDDLRARLGLGLHEVGGALVSVVGRDPNIVLNRTHGLGLGTPATPEALAEIVDLYEAAGVERYFVHIHPQAEPAALGTWLAAKGLAPARGWMKFARGRQAPPEVETSLHVARVGPELANAFGRIAGRAFGFSQAGGELVGGLAGQPGWWLYMTFDGDEPVGTGALRIEGDVAWFDYGATRPDYRRRGSQGALLARRIRDALDLGCRHLVTTTGEAVPGDPQHSYRNLERFGFEPAYRRDNFAPHG</sequence>
<evidence type="ECO:0000259" key="1">
    <source>
        <dbReference type="PROSITE" id="PS51186"/>
    </source>
</evidence>
<protein>
    <recommendedName>
        <fullName evidence="1">N-acetyltransferase domain-containing protein</fullName>
    </recommendedName>
</protein>
<dbReference type="Pfam" id="PF00583">
    <property type="entry name" value="Acetyltransf_1"/>
    <property type="match status" value="1"/>
</dbReference>
<dbReference type="InterPro" id="IPR000182">
    <property type="entry name" value="GNAT_dom"/>
</dbReference>
<dbReference type="CDD" id="cd04301">
    <property type="entry name" value="NAT_SF"/>
    <property type="match status" value="1"/>
</dbReference>
<dbReference type="GO" id="GO:0016747">
    <property type="term" value="F:acyltransferase activity, transferring groups other than amino-acyl groups"/>
    <property type="evidence" value="ECO:0007669"/>
    <property type="project" value="InterPro"/>
</dbReference>
<dbReference type="KEGG" id="kmn:HW532_05800"/>
<dbReference type="RefSeq" id="WP_213163490.1">
    <property type="nucleotide sequence ID" value="NZ_CP058214.1"/>
</dbReference>
<evidence type="ECO:0000313" key="3">
    <source>
        <dbReference type="Proteomes" id="UP000593594"/>
    </source>
</evidence>
<accession>A0A7S8C2M3</accession>
<feature type="domain" description="N-acetyltransferase" evidence="1">
    <location>
        <begin position="142"/>
        <end position="279"/>
    </location>
</feature>
<dbReference type="PROSITE" id="PS51186">
    <property type="entry name" value="GNAT"/>
    <property type="match status" value="1"/>
</dbReference>
<name>A0A7S8C2M3_9HYPH</name>
<keyword evidence="3" id="KW-1185">Reference proteome</keyword>
<dbReference type="AlphaFoldDB" id="A0A7S8C2M3"/>
<reference evidence="2 3" key="1">
    <citation type="submission" date="2020-06" db="EMBL/GenBank/DDBJ databases">
        <title>Genome sequence of 2 isolates from Red Sea Mangroves.</title>
        <authorList>
            <person name="Sefrji F."/>
            <person name="Michoud G."/>
            <person name="Merlino G."/>
            <person name="Daffonchio D."/>
        </authorList>
    </citation>
    <scope>NUCLEOTIDE SEQUENCE [LARGE SCALE GENOMIC DNA]</scope>
    <source>
        <strain evidence="2 3">R1DC25</strain>
    </source>
</reference>
<gene>
    <name evidence="2" type="ORF">HW532_05800</name>
</gene>
<dbReference type="Gene3D" id="3.40.630.30">
    <property type="match status" value="1"/>
</dbReference>
<dbReference type="EMBL" id="CP058214">
    <property type="protein sequence ID" value="QPC42259.1"/>
    <property type="molecule type" value="Genomic_DNA"/>
</dbReference>
<evidence type="ECO:0000313" key="2">
    <source>
        <dbReference type="EMBL" id="QPC42259.1"/>
    </source>
</evidence>
<organism evidence="2 3">
    <name type="scientific">Kaustia mangrovi</name>
    <dbReference type="NCBI Taxonomy" id="2593653"/>
    <lineage>
        <taxon>Bacteria</taxon>
        <taxon>Pseudomonadati</taxon>
        <taxon>Pseudomonadota</taxon>
        <taxon>Alphaproteobacteria</taxon>
        <taxon>Hyphomicrobiales</taxon>
        <taxon>Parvibaculaceae</taxon>
        <taxon>Kaustia</taxon>
    </lineage>
</organism>
<dbReference type="SUPFAM" id="SSF55729">
    <property type="entry name" value="Acyl-CoA N-acyltransferases (Nat)"/>
    <property type="match status" value="1"/>
</dbReference>